<sequence length="142" mass="15579">MSRYKQLSDAYAVNTQALIVYRQEARDALTKIRDAVRKHLGLIVVDTDIVRIVSENGSNVFSTLAVLEHGESVHFELVVSLGGDGGLPKSDIAIPAVIGKKSNHINLSIPGINFEIVLDSDDRYQAVAESVFEAILSRLEKF</sequence>
<protein>
    <submittedName>
        <fullName evidence="2">Uncharacterized protein</fullName>
    </submittedName>
</protein>
<dbReference type="RefSeq" id="WP_090403891.1">
    <property type="nucleotide sequence ID" value="NZ_FNKM01000002.1"/>
</dbReference>
<evidence type="ECO:0000313" key="1">
    <source>
        <dbReference type="EMBL" id="SDR20147.1"/>
    </source>
</evidence>
<dbReference type="EMBL" id="FNKM01000002">
    <property type="protein sequence ID" value="SDR20147.1"/>
    <property type="molecule type" value="Genomic_DNA"/>
</dbReference>
<reference evidence="2 4" key="2">
    <citation type="submission" date="2019-06" db="EMBL/GenBank/DDBJ databases">
        <title>Pseudomonas bimorpha sp. nov. isolated from bovine raw milk and skim milk concentrate.</title>
        <authorList>
            <person name="Hofmann K."/>
            <person name="Huptas C."/>
            <person name="Doll E."/>
            <person name="Scherer S."/>
            <person name="Wenning M."/>
        </authorList>
    </citation>
    <scope>NUCLEOTIDE SEQUENCE [LARGE SCALE GENOMIC DNA]</scope>
    <source>
        <strain evidence="2 4">DSM 17515</strain>
    </source>
</reference>
<evidence type="ECO:0000313" key="2">
    <source>
        <dbReference type="EMBL" id="TWR67251.1"/>
    </source>
</evidence>
<dbReference type="AlphaFoldDB" id="A0A1H1H3V7"/>
<comment type="caution">
    <text evidence="2">The sequence shown here is derived from an EMBL/GenBank/DDBJ whole genome shotgun (WGS) entry which is preliminary data.</text>
</comment>
<dbReference type="Proteomes" id="UP000317267">
    <property type="component" value="Unassembled WGS sequence"/>
</dbReference>
<proteinExistence type="predicted"/>
<evidence type="ECO:0000313" key="4">
    <source>
        <dbReference type="Proteomes" id="UP000317267"/>
    </source>
</evidence>
<gene>
    <name evidence="2" type="ORF">FIV39_11190</name>
    <name evidence="1" type="ORF">SAMN04490186_3959</name>
</gene>
<reference evidence="1 3" key="1">
    <citation type="submission" date="2016-10" db="EMBL/GenBank/DDBJ databases">
        <authorList>
            <person name="Varghese N."/>
            <person name="Submissions S."/>
        </authorList>
    </citation>
    <scope>NUCLEOTIDE SEQUENCE [LARGE SCALE GENOMIC DNA]</scope>
    <source>
        <strain evidence="1 3">BS2976</strain>
    </source>
</reference>
<dbReference type="Proteomes" id="UP000198740">
    <property type="component" value="Unassembled WGS sequence"/>
</dbReference>
<accession>A0A1H1H3V7</accession>
<organism evidence="2 4">
    <name type="scientific">Pseudomonas grimontii</name>
    <dbReference type="NCBI Taxonomy" id="129847"/>
    <lineage>
        <taxon>Bacteria</taxon>
        <taxon>Pseudomonadati</taxon>
        <taxon>Pseudomonadota</taxon>
        <taxon>Gammaproteobacteria</taxon>
        <taxon>Pseudomonadales</taxon>
        <taxon>Pseudomonadaceae</taxon>
        <taxon>Pseudomonas</taxon>
    </lineage>
</organism>
<evidence type="ECO:0000313" key="3">
    <source>
        <dbReference type="Proteomes" id="UP000198740"/>
    </source>
</evidence>
<dbReference type="EMBL" id="VFES01000005">
    <property type="protein sequence ID" value="TWR67251.1"/>
    <property type="molecule type" value="Genomic_DNA"/>
</dbReference>
<name>A0A1H1H3V7_9PSED</name>
<keyword evidence="3" id="KW-1185">Reference proteome</keyword>